<dbReference type="InterPro" id="IPR016169">
    <property type="entry name" value="FAD-bd_PCMH_sub2"/>
</dbReference>
<dbReference type="InterPro" id="IPR036318">
    <property type="entry name" value="FAD-bd_PCMH-like_sf"/>
</dbReference>
<dbReference type="InterPro" id="IPR016166">
    <property type="entry name" value="FAD-bd_PCMH"/>
</dbReference>
<dbReference type="Gene3D" id="3.30.465.10">
    <property type="match status" value="1"/>
</dbReference>
<dbReference type="GO" id="GO:0071949">
    <property type="term" value="F:FAD binding"/>
    <property type="evidence" value="ECO:0007669"/>
    <property type="project" value="InterPro"/>
</dbReference>
<reference evidence="6 7" key="1">
    <citation type="submission" date="2014-04" db="EMBL/GenBank/DDBJ databases">
        <title>Evolutionary Origins and Diversification of the Mycorrhizal Mutualists.</title>
        <authorList>
            <consortium name="DOE Joint Genome Institute"/>
            <consortium name="Mycorrhizal Genomics Consortium"/>
            <person name="Kohler A."/>
            <person name="Kuo A."/>
            <person name="Nagy L.G."/>
            <person name="Floudas D."/>
            <person name="Copeland A."/>
            <person name="Barry K.W."/>
            <person name="Cichocki N."/>
            <person name="Veneault-Fourrey C."/>
            <person name="LaButti K."/>
            <person name="Lindquist E.A."/>
            <person name="Lipzen A."/>
            <person name="Lundell T."/>
            <person name="Morin E."/>
            <person name="Murat C."/>
            <person name="Riley R."/>
            <person name="Ohm R."/>
            <person name="Sun H."/>
            <person name="Tunlid A."/>
            <person name="Henrissat B."/>
            <person name="Grigoriev I.V."/>
            <person name="Hibbett D.S."/>
            <person name="Martin F."/>
        </authorList>
    </citation>
    <scope>NUCLEOTIDE SEQUENCE [LARGE SCALE GENOMIC DNA]</scope>
    <source>
        <strain evidence="6 7">FD-317 M1</strain>
    </source>
</reference>
<organism evidence="6 7">
    <name type="scientific">Collybiopsis luxurians FD-317 M1</name>
    <dbReference type="NCBI Taxonomy" id="944289"/>
    <lineage>
        <taxon>Eukaryota</taxon>
        <taxon>Fungi</taxon>
        <taxon>Dikarya</taxon>
        <taxon>Basidiomycota</taxon>
        <taxon>Agaricomycotina</taxon>
        <taxon>Agaricomycetes</taxon>
        <taxon>Agaricomycetidae</taxon>
        <taxon>Agaricales</taxon>
        <taxon>Marasmiineae</taxon>
        <taxon>Omphalotaceae</taxon>
        <taxon>Collybiopsis</taxon>
        <taxon>Collybiopsis luxurians</taxon>
    </lineage>
</organism>
<dbReference type="PANTHER" id="PTHR42973:SF53">
    <property type="entry name" value="FAD-BINDING PCMH-TYPE DOMAIN-CONTAINING PROTEIN-RELATED"/>
    <property type="match status" value="1"/>
</dbReference>
<dbReference type="Proteomes" id="UP000053593">
    <property type="component" value="Unassembled WGS sequence"/>
</dbReference>
<dbReference type="AlphaFoldDB" id="A0A0D0C8P5"/>
<dbReference type="OrthoDB" id="2151789at2759"/>
<keyword evidence="3" id="KW-0274">FAD</keyword>
<evidence type="ECO:0000256" key="3">
    <source>
        <dbReference type="ARBA" id="ARBA00022827"/>
    </source>
</evidence>
<comment type="similarity">
    <text evidence="1">Belongs to the oxygen-dependent FAD-linked oxidoreductase family.</text>
</comment>
<evidence type="ECO:0000256" key="4">
    <source>
        <dbReference type="ARBA" id="ARBA00023002"/>
    </source>
</evidence>
<name>A0A0D0C8P5_9AGAR</name>
<dbReference type="Pfam" id="PF01565">
    <property type="entry name" value="FAD_binding_4"/>
    <property type="match status" value="1"/>
</dbReference>
<accession>A0A0D0C8P5</accession>
<keyword evidence="4" id="KW-0560">Oxidoreductase</keyword>
<dbReference type="PANTHER" id="PTHR42973">
    <property type="entry name" value="BINDING OXIDOREDUCTASE, PUTATIVE (AFU_ORTHOLOGUE AFUA_1G17690)-RELATED"/>
    <property type="match status" value="1"/>
</dbReference>
<evidence type="ECO:0000313" key="7">
    <source>
        <dbReference type="Proteomes" id="UP000053593"/>
    </source>
</evidence>
<dbReference type="EMBL" id="KN834871">
    <property type="protein sequence ID" value="KIK51148.1"/>
    <property type="molecule type" value="Genomic_DNA"/>
</dbReference>
<dbReference type="InterPro" id="IPR006094">
    <property type="entry name" value="Oxid_FAD_bind_N"/>
</dbReference>
<evidence type="ECO:0000256" key="1">
    <source>
        <dbReference type="ARBA" id="ARBA00005466"/>
    </source>
</evidence>
<gene>
    <name evidence="6" type="ORF">GYMLUDRAFT_50717</name>
</gene>
<feature type="domain" description="FAD-binding PCMH-type" evidence="5">
    <location>
        <begin position="47"/>
        <end position="219"/>
    </location>
</feature>
<evidence type="ECO:0000259" key="5">
    <source>
        <dbReference type="PROSITE" id="PS51387"/>
    </source>
</evidence>
<dbReference type="SUPFAM" id="SSF56176">
    <property type="entry name" value="FAD-binding/transporter-associated domain-like"/>
    <property type="match status" value="1"/>
</dbReference>
<evidence type="ECO:0000313" key="6">
    <source>
        <dbReference type="EMBL" id="KIK51148.1"/>
    </source>
</evidence>
<protein>
    <recommendedName>
        <fullName evidence="5">FAD-binding PCMH-type domain-containing protein</fullName>
    </recommendedName>
</protein>
<dbReference type="PROSITE" id="PS51387">
    <property type="entry name" value="FAD_PCMH"/>
    <property type="match status" value="1"/>
</dbReference>
<dbReference type="InterPro" id="IPR050416">
    <property type="entry name" value="FAD-linked_Oxidoreductase"/>
</dbReference>
<dbReference type="GO" id="GO:0016491">
    <property type="term" value="F:oxidoreductase activity"/>
    <property type="evidence" value="ECO:0007669"/>
    <property type="project" value="UniProtKB-KW"/>
</dbReference>
<evidence type="ECO:0000256" key="2">
    <source>
        <dbReference type="ARBA" id="ARBA00022630"/>
    </source>
</evidence>
<dbReference type="HOGENOM" id="CLU_018354_1_2_1"/>
<keyword evidence="2" id="KW-0285">Flavoprotein</keyword>
<keyword evidence="7" id="KW-1185">Reference proteome</keyword>
<proteinExistence type="inferred from homology"/>
<sequence length="482" mass="52448">MSMNVPRIFVASEFYRELECALPGKVLAPNSVGYETQQASYYSAEQSALLPFCRVAPTETKDVAETVRALTARGISFAVRSGGHMAWKGASNIGPEGVTIDLQHLNHVVLSEDKKTVSVGPGCTWHDVYTVLQPHGLAVVGGRSSGVGVGGFLMGGGISFLSLQHGLGSDNVVNYEAVLADGSVVNANMGTNSDLHWALKLGSTNFAIVTRFDLVTFPLAEMWGGGQIYDISMAELLVDNLESVTRKLVEDPTVMTAVCLAYVSAQSQYAIWVPTICLKPIAFPPILSKLKNLNPIMNTLRCTNLINLTDEVHTTAPRTPGGRVIWFTLTLKLDSQLPLELFEAGKELFEPFLKLAGFEWSIIVQPLNVGIIEASQSKSGGNPFGLITEDGDRLLFLGSVSWSNSADDGICAAKVTEYLRLTESIARSRNLLDKFLYMNYANGGQKVYEGIGNDNYNRMKAIQKVYDPDSLFHCCWKGGFKL</sequence>